<dbReference type="SUPFAM" id="SSF58100">
    <property type="entry name" value="Bacterial hemolysins"/>
    <property type="match status" value="1"/>
</dbReference>
<feature type="transmembrane region" description="Helical" evidence="2">
    <location>
        <begin position="85"/>
        <end position="106"/>
    </location>
</feature>
<reference evidence="3" key="1">
    <citation type="submission" date="2021-06" db="EMBL/GenBank/DDBJ databases">
        <authorList>
            <person name="Kallberg Y."/>
            <person name="Tangrot J."/>
            <person name="Rosling A."/>
        </authorList>
    </citation>
    <scope>NUCLEOTIDE SEQUENCE</scope>
    <source>
        <strain evidence="3">FL966</strain>
    </source>
</reference>
<dbReference type="Proteomes" id="UP000789759">
    <property type="component" value="Unassembled WGS sequence"/>
</dbReference>
<keyword evidence="2" id="KW-0472">Membrane</keyword>
<gene>
    <name evidence="3" type="ORF">CPELLU_LOCUS16574</name>
</gene>
<evidence type="ECO:0000313" key="4">
    <source>
        <dbReference type="Proteomes" id="UP000789759"/>
    </source>
</evidence>
<dbReference type="EMBL" id="CAJVQA010024914">
    <property type="protein sequence ID" value="CAG8784171.1"/>
    <property type="molecule type" value="Genomic_DNA"/>
</dbReference>
<sequence length="212" mass="24460">MSSSNLNQNSTSSEPNYGVLEMLIKKLDQLEILLLEQNKEIINLKKKVKKLKKKSVNDNEKQQKYDKELDELNNKEKSATEFIKVFPVIGGAVGGLLAVGIGYSSINERIKEIKTWIDSTKHYSLSGVFNCLRIDFLKLIEERKYIIKKLDDMESNVDNLLEQNTEYENIITDSMELYNAVLQNLEIDYEPSSLIDGLKRLKEYSKIVNYPE</sequence>
<name>A0A9N9JJI2_9GLOM</name>
<evidence type="ECO:0000313" key="3">
    <source>
        <dbReference type="EMBL" id="CAG8784171.1"/>
    </source>
</evidence>
<evidence type="ECO:0000256" key="1">
    <source>
        <dbReference type="SAM" id="Coils"/>
    </source>
</evidence>
<keyword evidence="4" id="KW-1185">Reference proteome</keyword>
<proteinExistence type="predicted"/>
<keyword evidence="2" id="KW-0812">Transmembrane</keyword>
<comment type="caution">
    <text evidence="3">The sequence shown here is derived from an EMBL/GenBank/DDBJ whole genome shotgun (WGS) entry which is preliminary data.</text>
</comment>
<accession>A0A9N9JJI2</accession>
<protein>
    <submittedName>
        <fullName evidence="3">14943_t:CDS:1</fullName>
    </submittedName>
</protein>
<feature type="coiled-coil region" evidence="1">
    <location>
        <begin position="20"/>
        <end position="75"/>
    </location>
</feature>
<keyword evidence="1" id="KW-0175">Coiled coil</keyword>
<evidence type="ECO:0000256" key="2">
    <source>
        <dbReference type="SAM" id="Phobius"/>
    </source>
</evidence>
<keyword evidence="2" id="KW-1133">Transmembrane helix</keyword>
<dbReference type="AlphaFoldDB" id="A0A9N9JJI2"/>
<organism evidence="3 4">
    <name type="scientific">Cetraspora pellucida</name>
    <dbReference type="NCBI Taxonomy" id="1433469"/>
    <lineage>
        <taxon>Eukaryota</taxon>
        <taxon>Fungi</taxon>
        <taxon>Fungi incertae sedis</taxon>
        <taxon>Mucoromycota</taxon>
        <taxon>Glomeromycotina</taxon>
        <taxon>Glomeromycetes</taxon>
        <taxon>Diversisporales</taxon>
        <taxon>Gigasporaceae</taxon>
        <taxon>Cetraspora</taxon>
    </lineage>
</organism>